<protein>
    <submittedName>
        <fullName evidence="4">Uncharacterized protein</fullName>
    </submittedName>
</protein>
<gene>
    <name evidence="4" type="ORF">M9458_046785</name>
</gene>
<evidence type="ECO:0000313" key="4">
    <source>
        <dbReference type="EMBL" id="KAL0158709.1"/>
    </source>
</evidence>
<dbReference type="PANTHER" id="PTHR45627:SF11">
    <property type="entry name" value="ADENYLATE CYCLASE TYPE 6"/>
    <property type="match status" value="1"/>
</dbReference>
<organism evidence="4 5">
    <name type="scientific">Cirrhinus mrigala</name>
    <name type="common">Mrigala</name>
    <dbReference type="NCBI Taxonomy" id="683832"/>
    <lineage>
        <taxon>Eukaryota</taxon>
        <taxon>Metazoa</taxon>
        <taxon>Chordata</taxon>
        <taxon>Craniata</taxon>
        <taxon>Vertebrata</taxon>
        <taxon>Euteleostomi</taxon>
        <taxon>Actinopterygii</taxon>
        <taxon>Neopterygii</taxon>
        <taxon>Teleostei</taxon>
        <taxon>Ostariophysi</taxon>
        <taxon>Cypriniformes</taxon>
        <taxon>Cyprinidae</taxon>
        <taxon>Labeoninae</taxon>
        <taxon>Labeonini</taxon>
        <taxon>Cirrhinus</taxon>
    </lineage>
</organism>
<dbReference type="GO" id="GO:0000166">
    <property type="term" value="F:nucleotide binding"/>
    <property type="evidence" value="ECO:0007669"/>
    <property type="project" value="UniProtKB-KW"/>
</dbReference>
<proteinExistence type="predicted"/>
<dbReference type="Proteomes" id="UP001529510">
    <property type="component" value="Unassembled WGS sequence"/>
</dbReference>
<keyword evidence="3" id="KW-0812">Transmembrane</keyword>
<name>A0ABD0NAV4_CIRMR</name>
<feature type="non-terminal residue" evidence="4">
    <location>
        <position position="1"/>
    </location>
</feature>
<dbReference type="EMBL" id="JAMKFB020000023">
    <property type="protein sequence ID" value="KAL0158709.1"/>
    <property type="molecule type" value="Genomic_DNA"/>
</dbReference>
<dbReference type="GO" id="GO:0016829">
    <property type="term" value="F:lyase activity"/>
    <property type="evidence" value="ECO:0007669"/>
    <property type="project" value="UniProtKB-KW"/>
</dbReference>
<accession>A0ABD0NAV4</accession>
<dbReference type="PANTHER" id="PTHR45627">
    <property type="entry name" value="ADENYLATE CYCLASE TYPE 1"/>
    <property type="match status" value="1"/>
</dbReference>
<reference evidence="4 5" key="1">
    <citation type="submission" date="2024-05" db="EMBL/GenBank/DDBJ databases">
        <title>Genome sequencing and assembly of Indian major carp, Cirrhinus mrigala (Hamilton, 1822).</title>
        <authorList>
            <person name="Mohindra V."/>
            <person name="Chowdhury L.M."/>
            <person name="Lal K."/>
            <person name="Jena J.K."/>
        </authorList>
    </citation>
    <scope>NUCLEOTIDE SEQUENCE [LARGE SCALE GENOMIC DNA]</scope>
    <source>
        <strain evidence="4">CM1030</strain>
        <tissue evidence="4">Blood</tissue>
    </source>
</reference>
<sequence length="120" mass="13208">FSCDTQKLVDCVAEQFNRSSEMVTPCVIHNLSRSAADGLNICPSNTPSCPFPEYFSYSVLLTLLACSVFLQISSIGKLALMLLIQLTFLLLVEWPEVALFDNADLFVTANALTAQREVTL</sequence>
<keyword evidence="3" id="KW-0472">Membrane</keyword>
<evidence type="ECO:0000256" key="3">
    <source>
        <dbReference type="SAM" id="Phobius"/>
    </source>
</evidence>
<keyword evidence="1" id="KW-0547">Nucleotide-binding</keyword>
<dbReference type="AlphaFoldDB" id="A0ABD0NAV4"/>
<keyword evidence="3" id="KW-1133">Transmembrane helix</keyword>
<keyword evidence="5" id="KW-1185">Reference proteome</keyword>
<evidence type="ECO:0000313" key="5">
    <source>
        <dbReference type="Proteomes" id="UP001529510"/>
    </source>
</evidence>
<evidence type="ECO:0000256" key="1">
    <source>
        <dbReference type="ARBA" id="ARBA00022741"/>
    </source>
</evidence>
<comment type="caution">
    <text evidence="4">The sequence shown here is derived from an EMBL/GenBank/DDBJ whole genome shotgun (WGS) entry which is preliminary data.</text>
</comment>
<evidence type="ECO:0000256" key="2">
    <source>
        <dbReference type="ARBA" id="ARBA00023239"/>
    </source>
</evidence>
<keyword evidence="2" id="KW-0456">Lyase</keyword>
<feature type="transmembrane region" description="Helical" evidence="3">
    <location>
        <begin position="54"/>
        <end position="71"/>
    </location>
</feature>